<comment type="similarity">
    <text evidence="1">Belongs to the sigma-70 factor family. ECF subfamily.</text>
</comment>
<dbReference type="Gene3D" id="1.10.10.10">
    <property type="entry name" value="Winged helix-like DNA-binding domain superfamily/Winged helix DNA-binding domain"/>
    <property type="match status" value="1"/>
</dbReference>
<dbReference type="RefSeq" id="WP_168222125.1">
    <property type="nucleotide sequence ID" value="NZ_CP042997.1"/>
</dbReference>
<dbReference type="GO" id="GO:0016987">
    <property type="term" value="F:sigma factor activity"/>
    <property type="evidence" value="ECO:0007669"/>
    <property type="project" value="UniProtKB-KW"/>
</dbReference>
<dbReference type="InterPro" id="IPR007627">
    <property type="entry name" value="RNA_pol_sigma70_r2"/>
</dbReference>
<dbReference type="GO" id="GO:0003677">
    <property type="term" value="F:DNA binding"/>
    <property type="evidence" value="ECO:0007669"/>
    <property type="project" value="UniProtKB-KW"/>
</dbReference>
<dbReference type="GO" id="GO:0006352">
    <property type="term" value="P:DNA-templated transcription initiation"/>
    <property type="evidence" value="ECO:0007669"/>
    <property type="project" value="InterPro"/>
</dbReference>
<protein>
    <submittedName>
        <fullName evidence="10">ECF RNA polymerase sigma factor SigW</fullName>
    </submittedName>
</protein>
<dbReference type="InterPro" id="IPR036388">
    <property type="entry name" value="WH-like_DNA-bd_sf"/>
</dbReference>
<dbReference type="SUPFAM" id="SSF56954">
    <property type="entry name" value="Outer membrane efflux proteins (OEP)"/>
    <property type="match status" value="1"/>
</dbReference>
<dbReference type="Pfam" id="PF08281">
    <property type="entry name" value="Sigma70_r4_2"/>
    <property type="match status" value="1"/>
</dbReference>
<keyword evidence="7" id="KW-0812">Transmembrane</keyword>
<feature type="region of interest" description="Disordered" evidence="6">
    <location>
        <begin position="675"/>
        <end position="718"/>
    </location>
</feature>
<dbReference type="InterPro" id="IPR013249">
    <property type="entry name" value="RNA_pol_sigma70_r4_t2"/>
</dbReference>
<evidence type="ECO:0000256" key="3">
    <source>
        <dbReference type="ARBA" id="ARBA00023082"/>
    </source>
</evidence>
<evidence type="ECO:0000256" key="1">
    <source>
        <dbReference type="ARBA" id="ARBA00010641"/>
    </source>
</evidence>
<keyword evidence="2" id="KW-0805">Transcription regulation</keyword>
<feature type="domain" description="RNA polymerase sigma-70 region 2" evidence="8">
    <location>
        <begin position="49"/>
        <end position="113"/>
    </location>
</feature>
<dbReference type="InterPro" id="IPR013324">
    <property type="entry name" value="RNA_pol_sigma_r3/r4-like"/>
</dbReference>
<dbReference type="NCBIfam" id="TIGR02937">
    <property type="entry name" value="sigma70-ECF"/>
    <property type="match status" value="1"/>
</dbReference>
<feature type="region of interest" description="Disordered" evidence="6">
    <location>
        <begin position="294"/>
        <end position="327"/>
    </location>
</feature>
<dbReference type="Pfam" id="PF04542">
    <property type="entry name" value="Sigma70_r2"/>
    <property type="match status" value="1"/>
</dbReference>
<dbReference type="Gene3D" id="1.10.1740.10">
    <property type="match status" value="1"/>
</dbReference>
<keyword evidence="7" id="KW-1133">Transmembrane helix</keyword>
<reference evidence="10 11" key="1">
    <citation type="submission" date="2019-08" db="EMBL/GenBank/DDBJ databases">
        <title>Deep-cultivation of Planctomycetes and their phenomic and genomic characterization uncovers novel biology.</title>
        <authorList>
            <person name="Wiegand S."/>
            <person name="Jogler M."/>
            <person name="Boedeker C."/>
            <person name="Pinto D."/>
            <person name="Vollmers J."/>
            <person name="Rivas-Marin E."/>
            <person name="Kohn T."/>
            <person name="Peeters S.H."/>
            <person name="Heuer A."/>
            <person name="Rast P."/>
            <person name="Oberbeckmann S."/>
            <person name="Bunk B."/>
            <person name="Jeske O."/>
            <person name="Meyerdierks A."/>
            <person name="Storesund J.E."/>
            <person name="Kallscheuer N."/>
            <person name="Luecker S."/>
            <person name="Lage O.M."/>
            <person name="Pohl T."/>
            <person name="Merkel B.J."/>
            <person name="Hornburger P."/>
            <person name="Mueller R.-W."/>
            <person name="Bruemmer F."/>
            <person name="Labrenz M."/>
            <person name="Spormann A.M."/>
            <person name="Op den Camp H."/>
            <person name="Overmann J."/>
            <person name="Amann R."/>
            <person name="Jetten M.S.M."/>
            <person name="Mascher T."/>
            <person name="Medema M.H."/>
            <person name="Devos D.P."/>
            <person name="Kaster A.-K."/>
            <person name="Ovreas L."/>
            <person name="Rohde M."/>
            <person name="Galperin M.Y."/>
            <person name="Jogler C."/>
        </authorList>
    </citation>
    <scope>NUCLEOTIDE SEQUENCE [LARGE SCALE GENOMIC DNA]</scope>
    <source>
        <strain evidence="10 11">OJF2</strain>
    </source>
</reference>
<evidence type="ECO:0000313" key="11">
    <source>
        <dbReference type="Proteomes" id="UP000324233"/>
    </source>
</evidence>
<dbReference type="InterPro" id="IPR039425">
    <property type="entry name" value="RNA_pol_sigma-70-like"/>
</dbReference>
<feature type="compositionally biased region" description="Basic and acidic residues" evidence="6">
    <location>
        <begin position="355"/>
        <end position="367"/>
    </location>
</feature>
<feature type="region of interest" description="Disordered" evidence="6">
    <location>
        <begin position="355"/>
        <end position="378"/>
    </location>
</feature>
<keyword evidence="3" id="KW-0731">Sigma factor</keyword>
<name>A0A5B9WC77_9BACT</name>
<feature type="compositionally biased region" description="Basic and acidic residues" evidence="6">
    <location>
        <begin position="697"/>
        <end position="706"/>
    </location>
</feature>
<evidence type="ECO:0000256" key="5">
    <source>
        <dbReference type="ARBA" id="ARBA00023163"/>
    </source>
</evidence>
<evidence type="ECO:0000256" key="7">
    <source>
        <dbReference type="SAM" id="Phobius"/>
    </source>
</evidence>
<feature type="transmembrane region" description="Helical" evidence="7">
    <location>
        <begin position="271"/>
        <end position="290"/>
    </location>
</feature>
<keyword evidence="7" id="KW-0472">Membrane</keyword>
<evidence type="ECO:0000256" key="6">
    <source>
        <dbReference type="SAM" id="MobiDB-lite"/>
    </source>
</evidence>
<evidence type="ECO:0000256" key="2">
    <source>
        <dbReference type="ARBA" id="ARBA00023015"/>
    </source>
</evidence>
<proteinExistence type="inferred from homology"/>
<keyword evidence="4" id="KW-0238">DNA-binding</keyword>
<accession>A0A5B9WC77</accession>
<evidence type="ECO:0000259" key="8">
    <source>
        <dbReference type="Pfam" id="PF04542"/>
    </source>
</evidence>
<evidence type="ECO:0000313" key="10">
    <source>
        <dbReference type="EMBL" id="QEH37490.1"/>
    </source>
</evidence>
<dbReference type="InterPro" id="IPR014284">
    <property type="entry name" value="RNA_pol_sigma-70_dom"/>
</dbReference>
<sequence length="743" mass="79510">MAIAKDRTITRQLAALFDAGAIRALTDGQLLERYRRGDGEPAELAFAALVERHGEMVLRVCRARLADPQDRQDAFQATFLVLIERARSLWVRDSLGPWLHQVALRTASRARASAIRRRRLEGEAAEVAANREPHEAGVPPEVAAVLHEEIGRLPGRYRVPIVLCDLEGRTCEEAARLLGRPVGTIKSWRSRGRDLLRRRLIRAGLAPAIGIEAVIAADIARASGSDATAGRMVRAAIRMGSEGSGVGIVPASVRTLSRGVARSMLRQQGGMILAGLLVAAGLGTGIAAAMQAGGDGARRPADAAAGAAHRRPAAPPPPDVPAAAAPGGETWPLSLRDAIRIGLENSEAVRVIEPDAKGGPAEGREAARPGAADGVSPLVIAPASPTGDLERFRSDVMGKVRRIAFEYWFLSAAHVRVWASERAVAEAKEIRDREQAELVAGKGVVGDVAEAAQRLEQFSLDLVTRTSDLMTHERQLRKLMGTPAADNRRIVPTTPPRHVEDPPALKRCLADLFANQPEVLRAKRLLTDGQGHRAEDLDGAAEALIPELADGAGGPAALHEAQALLEPFGAGSLALRQAIDQARGAVVRSRQEAEQKSRQFQNAARLRIAAGQRLDAQRAYHEERRITIDRILDAVSQYYDSVGKEADYRAQYAIAMDSLEADEGTLLKTAGIATAEAPRSEPAPLHRQAIGAGRAAEAAERPRAGEDAPGTDTTGRTFSFHFTLKTGPRPIEVHGSFTVGPAR</sequence>
<dbReference type="EMBL" id="CP042997">
    <property type="protein sequence ID" value="QEH37490.1"/>
    <property type="molecule type" value="Genomic_DNA"/>
</dbReference>
<evidence type="ECO:0000259" key="9">
    <source>
        <dbReference type="Pfam" id="PF08281"/>
    </source>
</evidence>
<gene>
    <name evidence="10" type="primary">sigW_16</name>
    <name evidence="10" type="ORF">OJF2_60810</name>
</gene>
<dbReference type="Gene3D" id="1.20.1600.10">
    <property type="entry name" value="Outer membrane efflux proteins (OEP)"/>
    <property type="match status" value="1"/>
</dbReference>
<keyword evidence="11" id="KW-1185">Reference proteome</keyword>
<dbReference type="Proteomes" id="UP000324233">
    <property type="component" value="Chromosome"/>
</dbReference>
<evidence type="ECO:0000256" key="4">
    <source>
        <dbReference type="ARBA" id="ARBA00023125"/>
    </source>
</evidence>
<dbReference type="AlphaFoldDB" id="A0A5B9WC77"/>
<dbReference type="KEGG" id="agv:OJF2_60810"/>
<dbReference type="InterPro" id="IPR013325">
    <property type="entry name" value="RNA_pol_sigma_r2"/>
</dbReference>
<dbReference type="PANTHER" id="PTHR43133:SF8">
    <property type="entry name" value="RNA POLYMERASE SIGMA FACTOR HI_1459-RELATED"/>
    <property type="match status" value="1"/>
</dbReference>
<dbReference type="SUPFAM" id="SSF88946">
    <property type="entry name" value="Sigma2 domain of RNA polymerase sigma factors"/>
    <property type="match status" value="1"/>
</dbReference>
<dbReference type="SUPFAM" id="SSF88659">
    <property type="entry name" value="Sigma3 and sigma4 domains of RNA polymerase sigma factors"/>
    <property type="match status" value="1"/>
</dbReference>
<dbReference type="PANTHER" id="PTHR43133">
    <property type="entry name" value="RNA POLYMERASE ECF-TYPE SIGMA FACTO"/>
    <property type="match status" value="1"/>
</dbReference>
<feature type="domain" description="RNA polymerase sigma factor 70 region 4 type 2" evidence="9">
    <location>
        <begin position="146"/>
        <end position="194"/>
    </location>
</feature>
<keyword evidence="5" id="KW-0804">Transcription</keyword>
<organism evidence="10 11">
    <name type="scientific">Aquisphaera giovannonii</name>
    <dbReference type="NCBI Taxonomy" id="406548"/>
    <lineage>
        <taxon>Bacteria</taxon>
        <taxon>Pseudomonadati</taxon>
        <taxon>Planctomycetota</taxon>
        <taxon>Planctomycetia</taxon>
        <taxon>Isosphaerales</taxon>
        <taxon>Isosphaeraceae</taxon>
        <taxon>Aquisphaera</taxon>
    </lineage>
</organism>